<dbReference type="Pfam" id="PF00202">
    <property type="entry name" value="Aminotran_3"/>
    <property type="match status" value="1"/>
</dbReference>
<comment type="cofactor">
    <cofactor evidence="1">
        <name>pyridoxal 5'-phosphate</name>
        <dbReference type="ChEBI" id="CHEBI:597326"/>
    </cofactor>
</comment>
<feature type="non-terminal residue" evidence="3">
    <location>
        <position position="80"/>
    </location>
</feature>
<dbReference type="InterPro" id="IPR005814">
    <property type="entry name" value="Aminotrans_3"/>
</dbReference>
<comment type="caution">
    <text evidence="3">The sequence shown here is derived from an EMBL/GenBank/DDBJ whole genome shotgun (WGS) entry which is preliminary data.</text>
</comment>
<evidence type="ECO:0000256" key="2">
    <source>
        <dbReference type="ARBA" id="ARBA00022898"/>
    </source>
</evidence>
<gene>
    <name evidence="3" type="ORF">LCGC14_1257240</name>
</gene>
<dbReference type="InterPro" id="IPR015424">
    <property type="entry name" value="PyrdxlP-dep_Trfase"/>
</dbReference>
<dbReference type="InterPro" id="IPR015421">
    <property type="entry name" value="PyrdxlP-dep_Trfase_major"/>
</dbReference>
<evidence type="ECO:0000256" key="1">
    <source>
        <dbReference type="ARBA" id="ARBA00001933"/>
    </source>
</evidence>
<dbReference type="GO" id="GO:0008483">
    <property type="term" value="F:transaminase activity"/>
    <property type="evidence" value="ECO:0007669"/>
    <property type="project" value="InterPro"/>
</dbReference>
<sequence>MPTSKELIEMDLKYCAHNYHPIPVVISKAEGVWVYDPEGKKYLDCLSAYSSQNTGHCHPEIIAVLKEQADKVTLTSRAFH</sequence>
<name>A0A0F9P559_9ZZZZ</name>
<dbReference type="PANTHER" id="PTHR11986:SF18">
    <property type="entry name" value="ORNITHINE AMINOTRANSFERASE, MITOCHONDRIAL"/>
    <property type="match status" value="1"/>
</dbReference>
<dbReference type="GO" id="GO:0055129">
    <property type="term" value="P:L-proline biosynthetic process"/>
    <property type="evidence" value="ECO:0007669"/>
    <property type="project" value="UniProtKB-UniPathway"/>
</dbReference>
<dbReference type="InterPro" id="IPR050103">
    <property type="entry name" value="Class-III_PLP-dep_AT"/>
</dbReference>
<dbReference type="SUPFAM" id="SSF53383">
    <property type="entry name" value="PLP-dependent transferases"/>
    <property type="match status" value="1"/>
</dbReference>
<evidence type="ECO:0000313" key="3">
    <source>
        <dbReference type="EMBL" id="KKM88592.1"/>
    </source>
</evidence>
<dbReference type="GO" id="GO:0042802">
    <property type="term" value="F:identical protein binding"/>
    <property type="evidence" value="ECO:0007669"/>
    <property type="project" value="TreeGrafter"/>
</dbReference>
<dbReference type="UniPathway" id="UPA00098">
    <property type="reaction ID" value="UER00358"/>
</dbReference>
<organism evidence="3">
    <name type="scientific">marine sediment metagenome</name>
    <dbReference type="NCBI Taxonomy" id="412755"/>
    <lineage>
        <taxon>unclassified sequences</taxon>
        <taxon>metagenomes</taxon>
        <taxon>ecological metagenomes</taxon>
    </lineage>
</organism>
<protein>
    <submittedName>
        <fullName evidence="3">Uncharacterized protein</fullName>
    </submittedName>
</protein>
<accession>A0A0F9P559</accession>
<keyword evidence="2" id="KW-0663">Pyridoxal phosphate</keyword>
<dbReference type="PANTHER" id="PTHR11986">
    <property type="entry name" value="AMINOTRANSFERASE CLASS III"/>
    <property type="match status" value="1"/>
</dbReference>
<dbReference type="GO" id="GO:0030170">
    <property type="term" value="F:pyridoxal phosphate binding"/>
    <property type="evidence" value="ECO:0007669"/>
    <property type="project" value="InterPro"/>
</dbReference>
<dbReference type="AlphaFoldDB" id="A0A0F9P559"/>
<dbReference type="Gene3D" id="3.40.640.10">
    <property type="entry name" value="Type I PLP-dependent aspartate aminotransferase-like (Major domain)"/>
    <property type="match status" value="1"/>
</dbReference>
<dbReference type="Gene3D" id="3.90.1150.10">
    <property type="entry name" value="Aspartate Aminotransferase, domain 1"/>
    <property type="match status" value="1"/>
</dbReference>
<reference evidence="3" key="1">
    <citation type="journal article" date="2015" name="Nature">
        <title>Complex archaea that bridge the gap between prokaryotes and eukaryotes.</title>
        <authorList>
            <person name="Spang A."/>
            <person name="Saw J.H."/>
            <person name="Jorgensen S.L."/>
            <person name="Zaremba-Niedzwiedzka K."/>
            <person name="Martijn J."/>
            <person name="Lind A.E."/>
            <person name="van Eijk R."/>
            <person name="Schleper C."/>
            <person name="Guy L."/>
            <person name="Ettema T.J."/>
        </authorList>
    </citation>
    <scope>NUCLEOTIDE SEQUENCE</scope>
</reference>
<dbReference type="EMBL" id="LAZR01006937">
    <property type="protein sequence ID" value="KKM88592.1"/>
    <property type="molecule type" value="Genomic_DNA"/>
</dbReference>
<proteinExistence type="predicted"/>
<dbReference type="InterPro" id="IPR015422">
    <property type="entry name" value="PyrdxlP-dep_Trfase_small"/>
</dbReference>